<dbReference type="EMBL" id="SJKA01000022">
    <property type="protein sequence ID" value="TCC20012.1"/>
    <property type="molecule type" value="Genomic_DNA"/>
</dbReference>
<dbReference type="Proteomes" id="UP000292695">
    <property type="component" value="Unassembled WGS sequence"/>
</dbReference>
<reference evidence="2 3" key="1">
    <citation type="submission" date="2019-02" db="EMBL/GenBank/DDBJ databases">
        <title>Kribbella capetownensis sp. nov. and Kribbella speibonae sp. nov., isolated from soil.</title>
        <authorList>
            <person name="Curtis S.M."/>
            <person name="Norton I."/>
            <person name="Everest G.J."/>
            <person name="Meyers P.R."/>
        </authorList>
    </citation>
    <scope>NUCLEOTIDE SEQUENCE [LARGE SCALE GENOMIC DNA]</scope>
    <source>
        <strain evidence="2 3">DSM 27082</strain>
    </source>
</reference>
<feature type="compositionally biased region" description="Low complexity" evidence="1">
    <location>
        <begin position="449"/>
        <end position="461"/>
    </location>
</feature>
<protein>
    <submittedName>
        <fullName evidence="2">Phage portal protein</fullName>
    </submittedName>
</protein>
<sequence length="476" mass="52736">MLVLHHDREHRLERIDRYRRGTHEDPYKPSNADREYKELWKRAITNVMPLLVNTPVQAMYVDDYRAGYSSGSSFNPAAPQARGFQMEHWQNSRLDARQGAIYRGALDFGHSFTVTEKLDSGKVITKGLSALRTSALFEDPANDETPYAAFTVTRWPRNADDPEKIEMGQGRLWDGDSEYKVEFKSLGDPKSASLTEVGRHGASECPVTRFAAAIDLDGRTVGVIEPMIPLQNRINQTIFDLLIAQTYGSFKVRTITGMAPPLKRDPETGEPIVDENGNPVPLPINISAKRVLFGEDSDVKFGTLDETPLEGYIEAIKLAFQHFSALGQVPPHHLLGQIANLSAEALLAAETSLARHVEMFRHAFGEAWERVFRLAGELSDNTDAAEDMAGEVIWRDMEQRSLAQAADALGKLKEQLGIPGRGLWPRVPGATAGEIAYWEQVASEEQPELELSQRLSSSSGQDFGPEPAPTFVGALP</sequence>
<dbReference type="Pfam" id="PF05133">
    <property type="entry name" value="SPP1_portal"/>
    <property type="match status" value="1"/>
</dbReference>
<name>A0A4R0IBV8_9ACTN</name>
<dbReference type="OrthoDB" id="1780383at2"/>
<feature type="region of interest" description="Disordered" evidence="1">
    <location>
        <begin position="448"/>
        <end position="476"/>
    </location>
</feature>
<dbReference type="InterPro" id="IPR021145">
    <property type="entry name" value="Portal_protein_SPP1_Gp6-like"/>
</dbReference>
<organism evidence="2 3">
    <name type="scientific">Kribbella sindirgiensis</name>
    <dbReference type="NCBI Taxonomy" id="1124744"/>
    <lineage>
        <taxon>Bacteria</taxon>
        <taxon>Bacillati</taxon>
        <taxon>Actinomycetota</taxon>
        <taxon>Actinomycetes</taxon>
        <taxon>Propionibacteriales</taxon>
        <taxon>Kribbellaceae</taxon>
        <taxon>Kribbella</taxon>
    </lineage>
</organism>
<evidence type="ECO:0000256" key="1">
    <source>
        <dbReference type="SAM" id="MobiDB-lite"/>
    </source>
</evidence>
<evidence type="ECO:0000313" key="2">
    <source>
        <dbReference type="EMBL" id="TCC20012.1"/>
    </source>
</evidence>
<evidence type="ECO:0000313" key="3">
    <source>
        <dbReference type="Proteomes" id="UP000292695"/>
    </source>
</evidence>
<accession>A0A4R0IBV8</accession>
<dbReference type="AlphaFoldDB" id="A0A4R0IBV8"/>
<gene>
    <name evidence="2" type="ORF">E0H50_37650</name>
</gene>
<comment type="caution">
    <text evidence="2">The sequence shown here is derived from an EMBL/GenBank/DDBJ whole genome shotgun (WGS) entry which is preliminary data.</text>
</comment>
<proteinExistence type="predicted"/>
<keyword evidence="3" id="KW-1185">Reference proteome</keyword>